<protein>
    <submittedName>
        <fullName evidence="4">AfsR/SARP family transcriptional regulator</fullName>
    </submittedName>
</protein>
<evidence type="ECO:0000313" key="5">
    <source>
        <dbReference type="Proteomes" id="UP001352223"/>
    </source>
</evidence>
<dbReference type="InterPro" id="IPR005158">
    <property type="entry name" value="BTAD"/>
</dbReference>
<feature type="non-terminal residue" evidence="4">
    <location>
        <position position="144"/>
    </location>
</feature>
<sequence length="144" mass="14623">AAEALAAYEEVRRGLADRLGADPGPELRALYEELLDPGAPSTVEAPAAARPGTPPPGNLRARLTSFVGRSGDIDAIRADLTRVRLVTLLGPGGAGKTRLSQEAAEGLTGAAPDGVWLAELAPVGDPDAVPEAVVSALGARETVL</sequence>
<dbReference type="PANTHER" id="PTHR47691:SF3">
    <property type="entry name" value="HTH-TYPE TRANSCRIPTIONAL REGULATOR RV0890C-RELATED"/>
    <property type="match status" value="1"/>
</dbReference>
<dbReference type="PANTHER" id="PTHR47691">
    <property type="entry name" value="REGULATOR-RELATED"/>
    <property type="match status" value="1"/>
</dbReference>
<dbReference type="RefSeq" id="WP_324771602.1">
    <property type="nucleotide sequence ID" value="NZ_JAOZYB010000291.1"/>
</dbReference>
<feature type="domain" description="Bacterial transcriptional activator" evidence="3">
    <location>
        <begin position="2"/>
        <end position="35"/>
    </location>
</feature>
<name>A0ABU6CI44_9ACTN</name>
<evidence type="ECO:0000256" key="1">
    <source>
        <dbReference type="ARBA" id="ARBA00023012"/>
    </source>
</evidence>
<dbReference type="InterPro" id="IPR011990">
    <property type="entry name" value="TPR-like_helical_dom_sf"/>
</dbReference>
<accession>A0ABU6CI44</accession>
<dbReference type="SUPFAM" id="SSF52540">
    <property type="entry name" value="P-loop containing nucleoside triphosphate hydrolases"/>
    <property type="match status" value="1"/>
</dbReference>
<dbReference type="SUPFAM" id="SSF48452">
    <property type="entry name" value="TPR-like"/>
    <property type="match status" value="1"/>
</dbReference>
<dbReference type="Gene3D" id="3.40.50.300">
    <property type="entry name" value="P-loop containing nucleotide triphosphate hydrolases"/>
    <property type="match status" value="1"/>
</dbReference>
<dbReference type="EMBL" id="JAOZYB010000291">
    <property type="protein sequence ID" value="MEB3963876.1"/>
    <property type="molecule type" value="Genomic_DNA"/>
</dbReference>
<proteinExistence type="predicted"/>
<keyword evidence="5" id="KW-1185">Reference proteome</keyword>
<comment type="caution">
    <text evidence="4">The sequence shown here is derived from an EMBL/GenBank/DDBJ whole genome shotgun (WGS) entry which is preliminary data.</text>
</comment>
<evidence type="ECO:0000259" key="3">
    <source>
        <dbReference type="Pfam" id="PF03704"/>
    </source>
</evidence>
<dbReference type="Pfam" id="PF03704">
    <property type="entry name" value="BTAD"/>
    <property type="match status" value="1"/>
</dbReference>
<reference evidence="4 5" key="1">
    <citation type="submission" date="2022-10" db="EMBL/GenBank/DDBJ databases">
        <authorList>
            <person name="Xie J."/>
            <person name="Shen N."/>
        </authorList>
    </citation>
    <scope>NUCLEOTIDE SEQUENCE [LARGE SCALE GENOMIC DNA]</scope>
    <source>
        <strain evidence="4 5">DSM 41681</strain>
    </source>
</reference>
<feature type="region of interest" description="Disordered" evidence="2">
    <location>
        <begin position="38"/>
        <end position="62"/>
    </location>
</feature>
<dbReference type="InterPro" id="IPR027417">
    <property type="entry name" value="P-loop_NTPase"/>
</dbReference>
<keyword evidence="1" id="KW-0902">Two-component regulatory system</keyword>
<dbReference type="Gene3D" id="1.25.40.10">
    <property type="entry name" value="Tetratricopeptide repeat domain"/>
    <property type="match status" value="1"/>
</dbReference>
<gene>
    <name evidence="4" type="ORF">OKJ48_27095</name>
</gene>
<dbReference type="Proteomes" id="UP001352223">
    <property type="component" value="Unassembled WGS sequence"/>
</dbReference>
<organism evidence="4 5">
    <name type="scientific">Streptomyces kunmingensis</name>
    <dbReference type="NCBI Taxonomy" id="68225"/>
    <lineage>
        <taxon>Bacteria</taxon>
        <taxon>Bacillati</taxon>
        <taxon>Actinomycetota</taxon>
        <taxon>Actinomycetes</taxon>
        <taxon>Kitasatosporales</taxon>
        <taxon>Streptomycetaceae</taxon>
        <taxon>Streptomyces</taxon>
    </lineage>
</organism>
<evidence type="ECO:0000313" key="4">
    <source>
        <dbReference type="EMBL" id="MEB3963876.1"/>
    </source>
</evidence>
<feature type="non-terminal residue" evidence="4">
    <location>
        <position position="1"/>
    </location>
</feature>
<evidence type="ECO:0000256" key="2">
    <source>
        <dbReference type="SAM" id="MobiDB-lite"/>
    </source>
</evidence>